<evidence type="ECO:0000256" key="4">
    <source>
        <dbReference type="ARBA" id="ARBA00023136"/>
    </source>
</evidence>
<sequence length="853" mass="94836">MSFNYNTNYGGGHARYQSLPEIDPQVNPEWDHIPSVDTKSTLINTKKSENPFLKPIQYLPPVFLGLILNVLNAVSYGLIIFPTSQIALFKDFGPDGISMCLVSTFVSQFVCSGGGSIFAGGAGGFMLEVIPFLHIICQSIVNDVGPDNQHMVIPTVMVAYAMSSLVTALGFYLLGYFKLGSLVGFFPRHILVGCIGGVGFFLMQTGLETVSKTKIEYFNMESWELFFEPNSVALWGTSICLAVSLKTLQRKIDSPILMPCFYLMIPVVFFSIVNLFNLDIVHLRATGWLFELPEVSKPFYNFYTYFDFYNTSWSTLPKLTPVMMALTFFGILHVPINVPAIGVTIKQDDVDVNQELISHGWANLISGCLGSLQNYLMYSSSVLFIKSGGHSRYAGMMLAIATFCAWLIGPSMVAYIPSVVVGSLIFHLGLELFKEGVYETWGIMDPLEYTTIWLIVVVMALLGFVEGVVIGIVLACCFFVYLYSSRAPIRVAYSGAAAKSTVRRVYRHRAFLDQVRNQIQVVKLQGFLFFGTINQVEKRIRDMLDERHWTTNPIRFLILDFSLVSGVDFSGAEAFIRIRRILLAKRVHMVVCGVTSTSEVGIALHSVGIWNPNPSDDDLTRTFQSLNDGLEWCENFMLETCYRRQMQRSLPSALPNHGDDNLAANQLTAHSIATNRGSARSMLLDQAAIETLLSEASNLPTSTLSQPLALLVQIFTESENIIDDALYQISSSFECIKVKPGDVIWHQGDEADGLYLVEQGLFKVSITTVSGASKVVESIIPGSMLGELALFTNRHRSGTVTADQEGIIWRLTKDKFHELCAQNPSLMLKFVQMALAYSAQDMNVYSVQAFELM</sequence>
<feature type="transmembrane region" description="Helical" evidence="5">
    <location>
        <begin position="153"/>
        <end position="174"/>
    </location>
</feature>
<dbReference type="InterPro" id="IPR036513">
    <property type="entry name" value="STAS_dom_sf"/>
</dbReference>
<dbReference type="InterPro" id="IPR000595">
    <property type="entry name" value="cNMP-bd_dom"/>
</dbReference>
<dbReference type="Pfam" id="PF01740">
    <property type="entry name" value="STAS"/>
    <property type="match status" value="1"/>
</dbReference>
<dbReference type="SUPFAM" id="SSF51206">
    <property type="entry name" value="cAMP-binding domain-like"/>
    <property type="match status" value="1"/>
</dbReference>
<keyword evidence="9" id="KW-1185">Reference proteome</keyword>
<feature type="domain" description="Cyclic nucleotide-binding" evidence="6">
    <location>
        <begin position="710"/>
        <end position="819"/>
    </location>
</feature>
<dbReference type="AlphaFoldDB" id="A0A137NU84"/>
<dbReference type="PROSITE" id="PS50042">
    <property type="entry name" value="CNMP_BINDING_3"/>
    <property type="match status" value="1"/>
</dbReference>
<accession>A0A137NU84</accession>
<reference evidence="8 9" key="1">
    <citation type="journal article" date="2015" name="Genome Biol. Evol.">
        <title>Phylogenomic analyses indicate that early fungi evolved digesting cell walls of algal ancestors of land plants.</title>
        <authorList>
            <person name="Chang Y."/>
            <person name="Wang S."/>
            <person name="Sekimoto S."/>
            <person name="Aerts A.L."/>
            <person name="Choi C."/>
            <person name="Clum A."/>
            <person name="LaButti K.M."/>
            <person name="Lindquist E.A."/>
            <person name="Yee Ngan C."/>
            <person name="Ohm R.A."/>
            <person name="Salamov A.A."/>
            <person name="Grigoriev I.V."/>
            <person name="Spatafora J.W."/>
            <person name="Berbee M.L."/>
        </authorList>
    </citation>
    <scope>NUCLEOTIDE SEQUENCE [LARGE SCALE GENOMIC DNA]</scope>
    <source>
        <strain evidence="8 9">NRRL 28638</strain>
    </source>
</reference>
<feature type="transmembrane region" description="Helical" evidence="5">
    <location>
        <begin position="450"/>
        <end position="483"/>
    </location>
</feature>
<feature type="transmembrane region" description="Helical" evidence="5">
    <location>
        <begin position="186"/>
        <end position="204"/>
    </location>
</feature>
<dbReference type="STRING" id="796925.A0A137NU84"/>
<evidence type="ECO:0008006" key="10">
    <source>
        <dbReference type="Google" id="ProtNLM"/>
    </source>
</evidence>
<dbReference type="OMA" id="ENEDFWF"/>
<dbReference type="GO" id="GO:0016020">
    <property type="term" value="C:membrane"/>
    <property type="evidence" value="ECO:0007669"/>
    <property type="project" value="UniProtKB-SubCell"/>
</dbReference>
<feature type="transmembrane region" description="Helical" evidence="5">
    <location>
        <begin position="116"/>
        <end position="141"/>
    </location>
</feature>
<feature type="transmembrane region" description="Helical" evidence="5">
    <location>
        <begin position="58"/>
        <end position="80"/>
    </location>
</feature>
<evidence type="ECO:0000313" key="8">
    <source>
        <dbReference type="EMBL" id="KXN66340.1"/>
    </source>
</evidence>
<gene>
    <name evidence="8" type="ORF">CONCODRAFT_43849</name>
</gene>
<dbReference type="InterPro" id="IPR014710">
    <property type="entry name" value="RmlC-like_jellyroll"/>
</dbReference>
<dbReference type="SUPFAM" id="SSF52091">
    <property type="entry name" value="SpoIIaa-like"/>
    <property type="match status" value="1"/>
</dbReference>
<dbReference type="CDD" id="cd07042">
    <property type="entry name" value="STAS_SulP_like_sulfate_transporter"/>
    <property type="match status" value="1"/>
</dbReference>
<dbReference type="PANTHER" id="PTHR43310">
    <property type="entry name" value="SULFATE TRANSPORTER YBAR-RELATED"/>
    <property type="match status" value="1"/>
</dbReference>
<name>A0A137NU84_CONC2</name>
<evidence type="ECO:0000256" key="3">
    <source>
        <dbReference type="ARBA" id="ARBA00022989"/>
    </source>
</evidence>
<proteinExistence type="predicted"/>
<protein>
    <recommendedName>
        <fullName evidence="10">Sulfate transporter family protein</fullName>
    </recommendedName>
</protein>
<dbReference type="PROSITE" id="PS50801">
    <property type="entry name" value="STAS"/>
    <property type="match status" value="1"/>
</dbReference>
<keyword evidence="4 5" id="KW-0472">Membrane</keyword>
<dbReference type="SMART" id="SM00100">
    <property type="entry name" value="cNMP"/>
    <property type="match status" value="1"/>
</dbReference>
<dbReference type="Pfam" id="PF00027">
    <property type="entry name" value="cNMP_binding"/>
    <property type="match status" value="1"/>
</dbReference>
<evidence type="ECO:0000313" key="9">
    <source>
        <dbReference type="Proteomes" id="UP000070444"/>
    </source>
</evidence>
<comment type="subcellular location">
    <subcellularLocation>
        <location evidence="1">Membrane</location>
        <topology evidence="1">Multi-pass membrane protein</topology>
    </subcellularLocation>
</comment>
<feature type="transmembrane region" description="Helical" evidence="5">
    <location>
        <begin position="256"/>
        <end position="276"/>
    </location>
</feature>
<feature type="domain" description="STAS" evidence="7">
    <location>
        <begin position="521"/>
        <end position="633"/>
    </location>
</feature>
<dbReference type="OrthoDB" id="409725at2759"/>
<dbReference type="InterPro" id="IPR002645">
    <property type="entry name" value="STAS_dom"/>
</dbReference>
<feature type="transmembrane region" description="Helical" evidence="5">
    <location>
        <begin position="397"/>
        <end position="430"/>
    </location>
</feature>
<keyword evidence="3 5" id="KW-1133">Transmembrane helix</keyword>
<feature type="transmembrane region" description="Helical" evidence="5">
    <location>
        <begin position="225"/>
        <end position="244"/>
    </location>
</feature>
<evidence type="ECO:0000256" key="5">
    <source>
        <dbReference type="SAM" id="Phobius"/>
    </source>
</evidence>
<dbReference type="CDD" id="cd00038">
    <property type="entry name" value="CAP_ED"/>
    <property type="match status" value="1"/>
</dbReference>
<evidence type="ECO:0000256" key="2">
    <source>
        <dbReference type="ARBA" id="ARBA00022692"/>
    </source>
</evidence>
<dbReference type="PANTHER" id="PTHR43310:SF4">
    <property type="entry name" value="AFR304WP"/>
    <property type="match status" value="1"/>
</dbReference>
<keyword evidence="2 5" id="KW-0812">Transmembrane</keyword>
<evidence type="ECO:0000256" key="1">
    <source>
        <dbReference type="ARBA" id="ARBA00004141"/>
    </source>
</evidence>
<dbReference type="InterPro" id="IPR011547">
    <property type="entry name" value="SLC26A/SulP_dom"/>
</dbReference>
<evidence type="ECO:0000259" key="7">
    <source>
        <dbReference type="PROSITE" id="PS50801"/>
    </source>
</evidence>
<dbReference type="Gene3D" id="2.60.120.10">
    <property type="entry name" value="Jelly Rolls"/>
    <property type="match status" value="1"/>
</dbReference>
<dbReference type="Gene3D" id="3.30.750.24">
    <property type="entry name" value="STAS domain"/>
    <property type="match status" value="1"/>
</dbReference>
<dbReference type="EMBL" id="KQ964738">
    <property type="protein sequence ID" value="KXN66340.1"/>
    <property type="molecule type" value="Genomic_DNA"/>
</dbReference>
<evidence type="ECO:0000259" key="6">
    <source>
        <dbReference type="PROSITE" id="PS50042"/>
    </source>
</evidence>
<dbReference type="Proteomes" id="UP000070444">
    <property type="component" value="Unassembled WGS sequence"/>
</dbReference>
<dbReference type="InterPro" id="IPR052706">
    <property type="entry name" value="Membrane-Transporter-like"/>
</dbReference>
<organism evidence="8 9">
    <name type="scientific">Conidiobolus coronatus (strain ATCC 28846 / CBS 209.66 / NRRL 28638)</name>
    <name type="common">Delacroixia coronata</name>
    <dbReference type="NCBI Taxonomy" id="796925"/>
    <lineage>
        <taxon>Eukaryota</taxon>
        <taxon>Fungi</taxon>
        <taxon>Fungi incertae sedis</taxon>
        <taxon>Zoopagomycota</taxon>
        <taxon>Entomophthoromycotina</taxon>
        <taxon>Entomophthoromycetes</taxon>
        <taxon>Entomophthorales</taxon>
        <taxon>Ancylistaceae</taxon>
        <taxon>Conidiobolus</taxon>
    </lineage>
</organism>
<feature type="transmembrane region" description="Helical" evidence="5">
    <location>
        <begin position="322"/>
        <end position="341"/>
    </location>
</feature>
<dbReference type="Pfam" id="PF00916">
    <property type="entry name" value="Sulfate_transp"/>
    <property type="match status" value="1"/>
</dbReference>
<dbReference type="InterPro" id="IPR018490">
    <property type="entry name" value="cNMP-bd_dom_sf"/>
</dbReference>